<comment type="subcellular location">
    <subcellularLocation>
        <location evidence="1">Cell membrane</location>
        <topology evidence="1">Multi-pass membrane protein</topology>
    </subcellularLocation>
</comment>
<dbReference type="PANTHER" id="PTHR43255:SF1">
    <property type="entry name" value="IRON-SULFUR-BINDING OXIDOREDUCTASE FADF-RELATED"/>
    <property type="match status" value="1"/>
</dbReference>
<dbReference type="Gene3D" id="1.20.950.20">
    <property type="entry name" value="Transmembrane di-heme cytochromes, Chain C"/>
    <property type="match status" value="1"/>
</dbReference>
<name>A0A7M3MDU2_9BACT</name>
<keyword evidence="9" id="KW-0411">Iron-sulfur</keyword>
<feature type="transmembrane region" description="Helical" evidence="11">
    <location>
        <begin position="162"/>
        <end position="178"/>
    </location>
</feature>
<organism evidence="13 14">
    <name type="scientific">Oceanidesulfovibrio indonesiensis</name>
    <dbReference type="NCBI Taxonomy" id="54767"/>
    <lineage>
        <taxon>Bacteria</taxon>
        <taxon>Pseudomonadati</taxon>
        <taxon>Thermodesulfobacteriota</taxon>
        <taxon>Desulfovibrionia</taxon>
        <taxon>Desulfovibrionales</taxon>
        <taxon>Desulfovibrionaceae</taxon>
        <taxon>Oceanidesulfovibrio</taxon>
    </lineage>
</organism>
<feature type="domain" description="4Fe-4S ferredoxin-type" evidence="12">
    <location>
        <begin position="60"/>
        <end position="92"/>
    </location>
</feature>
<dbReference type="SUPFAM" id="SSF46548">
    <property type="entry name" value="alpha-helical ferredoxin"/>
    <property type="match status" value="1"/>
</dbReference>
<evidence type="ECO:0000256" key="9">
    <source>
        <dbReference type="ARBA" id="ARBA00023014"/>
    </source>
</evidence>
<dbReference type="GO" id="GO:0051539">
    <property type="term" value="F:4 iron, 4 sulfur cluster binding"/>
    <property type="evidence" value="ECO:0007669"/>
    <property type="project" value="UniProtKB-KW"/>
</dbReference>
<evidence type="ECO:0000256" key="7">
    <source>
        <dbReference type="ARBA" id="ARBA00023002"/>
    </source>
</evidence>
<keyword evidence="4 11" id="KW-0812">Transmembrane</keyword>
<dbReference type="PROSITE" id="PS00198">
    <property type="entry name" value="4FE4S_FER_1"/>
    <property type="match status" value="1"/>
</dbReference>
<dbReference type="GO" id="GO:0046872">
    <property type="term" value="F:metal ion binding"/>
    <property type="evidence" value="ECO:0007669"/>
    <property type="project" value="UniProtKB-KW"/>
</dbReference>
<evidence type="ECO:0000259" key="12">
    <source>
        <dbReference type="PROSITE" id="PS51379"/>
    </source>
</evidence>
<dbReference type="InterPro" id="IPR017896">
    <property type="entry name" value="4Fe4S_Fe-S-bd"/>
</dbReference>
<sequence>MPQPVRIEPDREFINELREAGGDTLKRCYQCATCSVVCPLAPEDNPYPRKEMIWAQWGLKDKLLDDIDIWLCHNCGACSDYCPRGANPAELLAAARNITYKKLTKPAVLGEWMSSPKHLPKLIAIPAVLFLIIWAITTGLSIPDGEIIYGKVFPGDYTIDPVFSLTFFFVVFTFYRGVTQLWKGFKEKTPTTFFVGEYKKPGFWQAAKEVLVDEIFTHRKWKECGEETQSDEQKFKGHFLVFWAFAALLVVTSTIAIGHWGGKIIPFISPVGHTPLHLLNPVKLLANAGAIALVIGLWFLTKRRMDKDREKDSSSYYDWYLLGVIWAVTITGILSELLRLADAASLAYPIYYVHLITVFMLIAYLPWSKLGHLVYRTTALIFTRMTGRVPAPPVQKKTFEI</sequence>
<dbReference type="Proteomes" id="UP000448292">
    <property type="component" value="Unassembled WGS sequence"/>
</dbReference>
<feature type="transmembrane region" description="Helical" evidence="11">
    <location>
        <begin position="350"/>
        <end position="367"/>
    </location>
</feature>
<keyword evidence="8" id="KW-0408">Iron</keyword>
<dbReference type="AlphaFoldDB" id="A0A7M3MDU2"/>
<accession>A0A7M3MDU2</accession>
<dbReference type="InterPro" id="IPR023234">
    <property type="entry name" value="NarG-like_domain"/>
</dbReference>
<dbReference type="InterPro" id="IPR009051">
    <property type="entry name" value="Helical_ferredxn"/>
</dbReference>
<evidence type="ECO:0000313" key="13">
    <source>
        <dbReference type="EMBL" id="TVM16899.1"/>
    </source>
</evidence>
<dbReference type="Gene3D" id="1.10.1060.10">
    <property type="entry name" value="Alpha-helical ferredoxin"/>
    <property type="match status" value="1"/>
</dbReference>
<reference evidence="13 14" key="1">
    <citation type="submission" date="2018-06" db="EMBL/GenBank/DDBJ databases">
        <title>Complete genome of Desulfovibrio indonesiensis P37SLT.</title>
        <authorList>
            <person name="Crispim J.S."/>
            <person name="Vidigal P.M.P."/>
            <person name="Silva L.C.F."/>
            <person name="Laguardia C.N."/>
            <person name="Araujo L.C."/>
            <person name="Dias R.S."/>
            <person name="Sousa M.P."/>
            <person name="Paula S.O."/>
            <person name="Silva C."/>
        </authorList>
    </citation>
    <scope>NUCLEOTIDE SEQUENCE [LARGE SCALE GENOMIC DNA]</scope>
    <source>
        <strain evidence="13 14">P37SLT</strain>
    </source>
</reference>
<dbReference type="SUPFAM" id="SSF103501">
    <property type="entry name" value="Respiratory nitrate reductase 1 gamma chain"/>
    <property type="match status" value="1"/>
</dbReference>
<keyword evidence="14" id="KW-1185">Reference proteome</keyword>
<evidence type="ECO:0000256" key="2">
    <source>
        <dbReference type="ARBA" id="ARBA00022475"/>
    </source>
</evidence>
<dbReference type="RefSeq" id="WP_144303244.1">
    <property type="nucleotide sequence ID" value="NZ_QMIE01000009.1"/>
</dbReference>
<keyword evidence="6 11" id="KW-1133">Transmembrane helix</keyword>
<keyword evidence="3" id="KW-0004">4Fe-4S</keyword>
<protein>
    <submittedName>
        <fullName evidence="13">Heterodisulfide reductase subunit E</fullName>
    </submittedName>
</protein>
<dbReference type="NCBIfam" id="NF038018">
    <property type="entry name" value="qmoC"/>
    <property type="match status" value="1"/>
</dbReference>
<feature type="transmembrane region" description="Helical" evidence="11">
    <location>
        <begin position="282"/>
        <end position="300"/>
    </location>
</feature>
<evidence type="ECO:0000256" key="10">
    <source>
        <dbReference type="ARBA" id="ARBA00023136"/>
    </source>
</evidence>
<evidence type="ECO:0000256" key="4">
    <source>
        <dbReference type="ARBA" id="ARBA00022692"/>
    </source>
</evidence>
<evidence type="ECO:0000256" key="3">
    <source>
        <dbReference type="ARBA" id="ARBA00022485"/>
    </source>
</evidence>
<evidence type="ECO:0000256" key="1">
    <source>
        <dbReference type="ARBA" id="ARBA00004651"/>
    </source>
</evidence>
<keyword evidence="10 11" id="KW-0472">Membrane</keyword>
<keyword evidence="2" id="KW-1003">Cell membrane</keyword>
<gene>
    <name evidence="13" type="ORF">DPQ33_10855</name>
</gene>
<dbReference type="PANTHER" id="PTHR43255">
    <property type="entry name" value="IRON-SULFUR-BINDING OXIDOREDUCTASE FADF-RELATED-RELATED"/>
    <property type="match status" value="1"/>
</dbReference>
<dbReference type="InterPro" id="IPR051460">
    <property type="entry name" value="HdrC_iron-sulfur_subunit"/>
</dbReference>
<keyword evidence="5" id="KW-0479">Metal-binding</keyword>
<evidence type="ECO:0000313" key="14">
    <source>
        <dbReference type="Proteomes" id="UP000448292"/>
    </source>
</evidence>
<proteinExistence type="predicted"/>
<dbReference type="InterPro" id="IPR036197">
    <property type="entry name" value="NarG-like_sf"/>
</dbReference>
<dbReference type="GO" id="GO:0005886">
    <property type="term" value="C:plasma membrane"/>
    <property type="evidence" value="ECO:0007669"/>
    <property type="project" value="UniProtKB-SubCell"/>
</dbReference>
<comment type="caution">
    <text evidence="13">The sequence shown here is derived from an EMBL/GenBank/DDBJ whole genome shotgun (WGS) entry which is preliminary data.</text>
</comment>
<feature type="transmembrane region" description="Helical" evidence="11">
    <location>
        <begin position="320"/>
        <end position="338"/>
    </location>
</feature>
<evidence type="ECO:0000256" key="5">
    <source>
        <dbReference type="ARBA" id="ARBA00022723"/>
    </source>
</evidence>
<dbReference type="PROSITE" id="PS51379">
    <property type="entry name" value="4FE4S_FER_2"/>
    <property type="match status" value="1"/>
</dbReference>
<feature type="transmembrane region" description="Helical" evidence="11">
    <location>
        <begin position="122"/>
        <end position="142"/>
    </location>
</feature>
<dbReference type="EMBL" id="QMIE01000009">
    <property type="protein sequence ID" value="TVM16899.1"/>
    <property type="molecule type" value="Genomic_DNA"/>
</dbReference>
<keyword evidence="7" id="KW-0560">Oxidoreductase</keyword>
<dbReference type="Pfam" id="PF02665">
    <property type="entry name" value="Nitrate_red_gam"/>
    <property type="match status" value="1"/>
</dbReference>
<dbReference type="GO" id="GO:0016491">
    <property type="term" value="F:oxidoreductase activity"/>
    <property type="evidence" value="ECO:0007669"/>
    <property type="project" value="UniProtKB-KW"/>
</dbReference>
<evidence type="ECO:0000256" key="11">
    <source>
        <dbReference type="SAM" id="Phobius"/>
    </source>
</evidence>
<evidence type="ECO:0000256" key="6">
    <source>
        <dbReference type="ARBA" id="ARBA00022989"/>
    </source>
</evidence>
<feature type="transmembrane region" description="Helical" evidence="11">
    <location>
        <begin position="239"/>
        <end position="262"/>
    </location>
</feature>
<dbReference type="InterPro" id="IPR017900">
    <property type="entry name" value="4Fe4S_Fe_S_CS"/>
</dbReference>
<dbReference type="OrthoDB" id="9794954at2"/>
<evidence type="ECO:0000256" key="8">
    <source>
        <dbReference type="ARBA" id="ARBA00023004"/>
    </source>
</evidence>
<dbReference type="Pfam" id="PF13183">
    <property type="entry name" value="Fer4_8"/>
    <property type="match status" value="1"/>
</dbReference>